<protein>
    <submittedName>
        <fullName evidence="2">Uncharacterized protein</fullName>
    </submittedName>
</protein>
<dbReference type="EMBL" id="SKBQ01000024">
    <property type="protein sequence ID" value="TPX15039.1"/>
    <property type="molecule type" value="Genomic_DNA"/>
</dbReference>
<dbReference type="OrthoDB" id="62952at2759"/>
<gene>
    <name evidence="2" type="ORF">E0L32_004869</name>
</gene>
<feature type="compositionally biased region" description="Basic and acidic residues" evidence="1">
    <location>
        <begin position="68"/>
        <end position="77"/>
    </location>
</feature>
<comment type="caution">
    <text evidence="2">The sequence shown here is derived from an EMBL/GenBank/DDBJ whole genome shotgun (WGS) entry which is preliminary data.</text>
</comment>
<dbReference type="Proteomes" id="UP000319257">
    <property type="component" value="Unassembled WGS sequence"/>
</dbReference>
<dbReference type="STRING" id="1093900.A0A507BCA8"/>
<name>A0A507BCA8_9PEZI</name>
<reference evidence="2 3" key="1">
    <citation type="submission" date="2019-06" db="EMBL/GenBank/DDBJ databases">
        <title>Draft genome sequence of the filamentous fungus Phialemoniopsis curvata isolated from diesel fuel.</title>
        <authorList>
            <person name="Varaljay V.A."/>
            <person name="Lyon W.J."/>
            <person name="Crouch A.L."/>
            <person name="Drake C.E."/>
            <person name="Hollomon J.M."/>
            <person name="Nadeau L.J."/>
            <person name="Nunn H.S."/>
            <person name="Stevenson B.S."/>
            <person name="Bojanowski C.L."/>
            <person name="Crookes-Goodson W.J."/>
        </authorList>
    </citation>
    <scope>NUCLEOTIDE SEQUENCE [LARGE SCALE GENOMIC DNA]</scope>
    <source>
        <strain evidence="2 3">D216</strain>
    </source>
</reference>
<evidence type="ECO:0000313" key="3">
    <source>
        <dbReference type="Proteomes" id="UP000319257"/>
    </source>
</evidence>
<dbReference type="InParanoid" id="A0A507BCA8"/>
<proteinExistence type="predicted"/>
<feature type="region of interest" description="Disordered" evidence="1">
    <location>
        <begin position="1"/>
        <end position="80"/>
    </location>
</feature>
<dbReference type="RefSeq" id="XP_030996750.1">
    <property type="nucleotide sequence ID" value="XM_031139327.1"/>
</dbReference>
<sequence>MTPAPDNPLERKRDRFKRLFLGDRADQANAQASTCQSDVLIEKGDHSAPSAIQQATEPTAVKGNVSKSPEDPSKDDNVSQVAEVEAGQVLSPTALRFQESFGSDDIWSAAYREAILTFDSSQRSLLLAGSRETFFQLMENLQGDVGGGSTLSRGLLHMKGPLERLNMALDVAKPLTSLEPTQALSTAVGIVQTVIKAS</sequence>
<dbReference type="GeneID" id="41972316"/>
<dbReference type="AlphaFoldDB" id="A0A507BCA8"/>
<evidence type="ECO:0000256" key="1">
    <source>
        <dbReference type="SAM" id="MobiDB-lite"/>
    </source>
</evidence>
<organism evidence="2 3">
    <name type="scientific">Thyridium curvatum</name>
    <dbReference type="NCBI Taxonomy" id="1093900"/>
    <lineage>
        <taxon>Eukaryota</taxon>
        <taxon>Fungi</taxon>
        <taxon>Dikarya</taxon>
        <taxon>Ascomycota</taxon>
        <taxon>Pezizomycotina</taxon>
        <taxon>Sordariomycetes</taxon>
        <taxon>Sordariomycetidae</taxon>
        <taxon>Thyridiales</taxon>
        <taxon>Thyridiaceae</taxon>
        <taxon>Thyridium</taxon>
    </lineage>
</organism>
<evidence type="ECO:0000313" key="2">
    <source>
        <dbReference type="EMBL" id="TPX15039.1"/>
    </source>
</evidence>
<feature type="compositionally biased region" description="Polar residues" evidence="1">
    <location>
        <begin position="28"/>
        <end position="37"/>
    </location>
</feature>
<keyword evidence="3" id="KW-1185">Reference proteome</keyword>
<accession>A0A507BCA8</accession>